<keyword evidence="7 10" id="KW-0687">Ribonucleoprotein</keyword>
<evidence type="ECO:0000313" key="13">
    <source>
        <dbReference type="EMBL" id="OLU45559.1"/>
    </source>
</evidence>
<dbReference type="InterPro" id="IPR014722">
    <property type="entry name" value="Rib_uL2_dom2"/>
</dbReference>
<dbReference type="Proteomes" id="UP000186705">
    <property type="component" value="Unassembled WGS sequence"/>
</dbReference>
<dbReference type="InterPro" id="IPR057264">
    <property type="entry name" value="Ribosomal_uL24_C"/>
</dbReference>
<sequence length="107" mass="12160">MRIKKGDKVQVITGAYKGTIGEVKQAFPREDKVIVEGVNIVKKHQKPTQQNPDGGIIEKEAKIHVSNVMLYDEKAKAPSRIRYEIRTNKEGKKEKVRIFKKSGTEVK</sequence>
<accession>A0A1U7NLF6</accession>
<dbReference type="SMART" id="SM00739">
    <property type="entry name" value="KOW"/>
    <property type="match status" value="1"/>
</dbReference>
<name>A0A1U7NLF6_9FIRM</name>
<comment type="similarity">
    <text evidence="2 10 11">Belongs to the universal ribosomal protein uL24 family.</text>
</comment>
<evidence type="ECO:0000256" key="2">
    <source>
        <dbReference type="ARBA" id="ARBA00010618"/>
    </source>
</evidence>
<evidence type="ECO:0000313" key="14">
    <source>
        <dbReference type="Proteomes" id="UP000186705"/>
    </source>
</evidence>
<evidence type="ECO:0000256" key="4">
    <source>
        <dbReference type="ARBA" id="ARBA00022730"/>
    </source>
</evidence>
<dbReference type="GeneID" id="78275933"/>
<comment type="function">
    <text evidence="9 10">One of the proteins that surrounds the polypeptide exit tunnel on the outside of the subunit.</text>
</comment>
<keyword evidence="5 10" id="KW-0694">RNA-binding</keyword>
<dbReference type="InterPro" id="IPR008991">
    <property type="entry name" value="Translation_prot_SH3-like_sf"/>
</dbReference>
<dbReference type="AlphaFoldDB" id="A0A1U7NLF6"/>
<evidence type="ECO:0000256" key="5">
    <source>
        <dbReference type="ARBA" id="ARBA00022884"/>
    </source>
</evidence>
<comment type="subunit">
    <text evidence="3 10">Part of the 50S ribosomal subunit.</text>
</comment>
<dbReference type="CDD" id="cd06089">
    <property type="entry name" value="KOW_RPL26"/>
    <property type="match status" value="1"/>
</dbReference>
<keyword evidence="4 10" id="KW-0699">rRNA-binding</keyword>
<keyword evidence="6 10" id="KW-0689">Ribosomal protein</keyword>
<dbReference type="OrthoDB" id="9807419at2"/>
<dbReference type="GO" id="GO:0019843">
    <property type="term" value="F:rRNA binding"/>
    <property type="evidence" value="ECO:0007669"/>
    <property type="project" value="UniProtKB-UniRule"/>
</dbReference>
<dbReference type="HAMAP" id="MF_01326_B">
    <property type="entry name" value="Ribosomal_uL24_B"/>
    <property type="match status" value="1"/>
</dbReference>
<dbReference type="GO" id="GO:0006412">
    <property type="term" value="P:translation"/>
    <property type="evidence" value="ECO:0007669"/>
    <property type="project" value="UniProtKB-UniRule"/>
</dbReference>
<reference evidence="13 14" key="1">
    <citation type="submission" date="2016-11" db="EMBL/GenBank/DDBJ databases">
        <title>Description of two novel members of the family Erysipelotrichaceae: Ileibacterium lipovorans gen. nov., sp. nov. and Dubosiella newyorkensis, gen. nov., sp. nov.</title>
        <authorList>
            <person name="Cox L.M."/>
            <person name="Sohn J."/>
            <person name="Tyrrell K.L."/>
            <person name="Citron D.M."/>
            <person name="Lawson P.A."/>
            <person name="Patel N.B."/>
            <person name="Iizumi T."/>
            <person name="Perez-Perez G.I."/>
            <person name="Goldstein E.J."/>
            <person name="Blaser M.J."/>
        </authorList>
    </citation>
    <scope>NUCLEOTIDE SEQUENCE [LARGE SCALE GENOMIC DNA]</scope>
    <source>
        <strain evidence="13 14">NYU-BL-A4</strain>
    </source>
</reference>
<dbReference type="InterPro" id="IPR041988">
    <property type="entry name" value="Ribosomal_uL24_KOW"/>
</dbReference>
<dbReference type="Pfam" id="PF17136">
    <property type="entry name" value="ribosomal_L24"/>
    <property type="match status" value="1"/>
</dbReference>
<dbReference type="STRING" id="1862672.BO225_08275"/>
<evidence type="ECO:0000256" key="11">
    <source>
        <dbReference type="RuleBase" id="RU003477"/>
    </source>
</evidence>
<dbReference type="PROSITE" id="PS01108">
    <property type="entry name" value="RIBOSOMAL_L24"/>
    <property type="match status" value="1"/>
</dbReference>
<evidence type="ECO:0000256" key="7">
    <source>
        <dbReference type="ARBA" id="ARBA00023274"/>
    </source>
</evidence>
<organism evidence="13 14">
    <name type="scientific">Dubosiella newyorkensis</name>
    <dbReference type="NCBI Taxonomy" id="1862672"/>
    <lineage>
        <taxon>Bacteria</taxon>
        <taxon>Bacillati</taxon>
        <taxon>Bacillota</taxon>
        <taxon>Erysipelotrichia</taxon>
        <taxon>Erysipelotrichales</taxon>
        <taxon>Erysipelotrichaceae</taxon>
        <taxon>Dubosiella</taxon>
    </lineage>
</organism>
<evidence type="ECO:0000256" key="3">
    <source>
        <dbReference type="ARBA" id="ARBA00011838"/>
    </source>
</evidence>
<dbReference type="Pfam" id="PF00467">
    <property type="entry name" value="KOW"/>
    <property type="match status" value="1"/>
</dbReference>
<proteinExistence type="inferred from homology"/>
<keyword evidence="14" id="KW-1185">Reference proteome</keyword>
<evidence type="ECO:0000256" key="1">
    <source>
        <dbReference type="ARBA" id="ARBA00004072"/>
    </source>
</evidence>
<evidence type="ECO:0000259" key="12">
    <source>
        <dbReference type="SMART" id="SM00739"/>
    </source>
</evidence>
<dbReference type="FunFam" id="2.30.30.30:FF:000004">
    <property type="entry name" value="50S ribosomal protein L24"/>
    <property type="match status" value="1"/>
</dbReference>
<comment type="function">
    <text evidence="1 10">One of two assembly initiator proteins, it binds directly to the 5'-end of the 23S rRNA, where it nucleates assembly of the 50S subunit.</text>
</comment>
<dbReference type="InterPro" id="IPR005825">
    <property type="entry name" value="Ribosomal_uL24_CS"/>
</dbReference>
<comment type="caution">
    <text evidence="13">The sequence shown here is derived from an EMBL/GenBank/DDBJ whole genome shotgun (WGS) entry which is preliminary data.</text>
</comment>
<dbReference type="RefSeq" id="WP_076341789.1">
    <property type="nucleotide sequence ID" value="NZ_CAMNTW010000035.1"/>
</dbReference>
<dbReference type="InterPro" id="IPR005824">
    <property type="entry name" value="KOW"/>
</dbReference>
<evidence type="ECO:0000256" key="8">
    <source>
        <dbReference type="ARBA" id="ARBA00035206"/>
    </source>
</evidence>
<evidence type="ECO:0000256" key="9">
    <source>
        <dbReference type="ARBA" id="ARBA00058688"/>
    </source>
</evidence>
<dbReference type="GO" id="GO:0003735">
    <property type="term" value="F:structural constituent of ribosome"/>
    <property type="evidence" value="ECO:0007669"/>
    <property type="project" value="InterPro"/>
</dbReference>
<dbReference type="NCBIfam" id="TIGR01079">
    <property type="entry name" value="rplX_bact"/>
    <property type="match status" value="1"/>
</dbReference>
<evidence type="ECO:0000256" key="6">
    <source>
        <dbReference type="ARBA" id="ARBA00022980"/>
    </source>
</evidence>
<dbReference type="GO" id="GO:1990904">
    <property type="term" value="C:ribonucleoprotein complex"/>
    <property type="evidence" value="ECO:0007669"/>
    <property type="project" value="UniProtKB-KW"/>
</dbReference>
<protein>
    <recommendedName>
        <fullName evidence="8 10">Large ribosomal subunit protein uL24</fullName>
    </recommendedName>
</protein>
<dbReference type="EMBL" id="MPKA01000085">
    <property type="protein sequence ID" value="OLU45559.1"/>
    <property type="molecule type" value="Genomic_DNA"/>
</dbReference>
<feature type="domain" description="KOW" evidence="12">
    <location>
        <begin position="2"/>
        <end position="29"/>
    </location>
</feature>
<dbReference type="PANTHER" id="PTHR12903">
    <property type="entry name" value="MITOCHONDRIAL RIBOSOMAL PROTEIN L24"/>
    <property type="match status" value="1"/>
</dbReference>
<dbReference type="SUPFAM" id="SSF50104">
    <property type="entry name" value="Translation proteins SH3-like domain"/>
    <property type="match status" value="1"/>
</dbReference>
<gene>
    <name evidence="10" type="primary">rplX</name>
    <name evidence="13" type="ORF">BO225_08275</name>
</gene>
<dbReference type="Gene3D" id="2.30.30.30">
    <property type="match status" value="1"/>
</dbReference>
<dbReference type="InterPro" id="IPR003256">
    <property type="entry name" value="Ribosomal_uL24"/>
</dbReference>
<evidence type="ECO:0000256" key="10">
    <source>
        <dbReference type="HAMAP-Rule" id="MF_01326"/>
    </source>
</evidence>
<dbReference type="GO" id="GO:0005840">
    <property type="term" value="C:ribosome"/>
    <property type="evidence" value="ECO:0007669"/>
    <property type="project" value="UniProtKB-KW"/>
</dbReference>